<protein>
    <submittedName>
        <fullName evidence="3">Homoserine O-acetyltransferase</fullName>
    </submittedName>
</protein>
<reference evidence="4" key="1">
    <citation type="submission" date="2016-10" db="EMBL/GenBank/DDBJ databases">
        <authorList>
            <person name="Varghese N."/>
            <person name="Submissions S."/>
        </authorList>
    </citation>
    <scope>NUCLEOTIDE SEQUENCE [LARGE SCALE GENOMIC DNA]</scope>
    <source>
        <strain evidence="4">DSM 44208</strain>
    </source>
</reference>
<name>A0A1I5JNV9_9ACTN</name>
<keyword evidence="3" id="KW-0808">Transferase</keyword>
<evidence type="ECO:0000313" key="4">
    <source>
        <dbReference type="Proteomes" id="UP000198857"/>
    </source>
</evidence>
<dbReference type="Pfam" id="PF00561">
    <property type="entry name" value="Abhydrolase_1"/>
    <property type="match status" value="1"/>
</dbReference>
<dbReference type="InterPro" id="IPR029058">
    <property type="entry name" value="AB_hydrolase_fold"/>
</dbReference>
<dbReference type="InterPro" id="IPR000073">
    <property type="entry name" value="AB_hydrolase_1"/>
</dbReference>
<dbReference type="AlphaFoldDB" id="A0A1I5JNV9"/>
<feature type="active site" description="Nucleophile" evidence="1">
    <location>
        <position position="129"/>
    </location>
</feature>
<dbReference type="EMBL" id="FOWQ01000001">
    <property type="protein sequence ID" value="SFO74390.1"/>
    <property type="molecule type" value="Genomic_DNA"/>
</dbReference>
<accession>A0A1I5JNV9</accession>
<dbReference type="NCBIfam" id="NF005757">
    <property type="entry name" value="PRK07581.1"/>
    <property type="match status" value="1"/>
</dbReference>
<keyword evidence="4" id="KW-1185">Reference proteome</keyword>
<dbReference type="STRING" id="1523247.SAMN05660464_0905"/>
<proteinExistence type="predicted"/>
<sequence length="335" mass="37131">MEHKVFELGDFALQKGGVLPGARLGYTTLGQLDDDGGNVVVCPTWFTATPSDTAAWMTGAGRALDPQRYFVVVPNHFGAAVSSSPSNTPAPFDRGRFPHVTTYDNVVAQHRLLTEELGVERIRLVSSWSMGACQTYAWAALHPEMVRAIAPISGSARTANFNKVFLAGNIRAITSDPDWNDGFYRDKPPIRGVKAMAALYAGWGFSEPFYRQEVFRAFGASTVEEFIDYFWDAFFVKCDANDLLAQMWTWWHNDLGDHPQFGGDFEAALGAIRARTIILNAETDSYFPPVDSGYEAQHIPGAESRPIPTIWGHLAPFNPDDQAFIDEALRELLED</sequence>
<dbReference type="Gene3D" id="3.40.50.1820">
    <property type="entry name" value="alpha/beta hydrolase"/>
    <property type="match status" value="1"/>
</dbReference>
<dbReference type="SUPFAM" id="SSF53474">
    <property type="entry name" value="alpha/beta-Hydrolases"/>
    <property type="match status" value="1"/>
</dbReference>
<evidence type="ECO:0000256" key="1">
    <source>
        <dbReference type="PIRSR" id="PIRSR000443-1"/>
    </source>
</evidence>
<evidence type="ECO:0000259" key="2">
    <source>
        <dbReference type="Pfam" id="PF00561"/>
    </source>
</evidence>
<feature type="domain" description="AB hydrolase-1" evidence="2">
    <location>
        <begin position="39"/>
        <end position="302"/>
    </location>
</feature>
<dbReference type="RefSeq" id="WP_169063758.1">
    <property type="nucleotide sequence ID" value="NZ_FOWQ01000001.1"/>
</dbReference>
<dbReference type="PIRSF" id="PIRSF000443">
    <property type="entry name" value="Homoser_Ac_trans"/>
    <property type="match status" value="1"/>
</dbReference>
<feature type="active site" evidence="1">
    <location>
        <position position="284"/>
    </location>
</feature>
<gene>
    <name evidence="3" type="ORF">SAMN05660464_0905</name>
</gene>
<dbReference type="InterPro" id="IPR008220">
    <property type="entry name" value="HAT_MetX-like"/>
</dbReference>
<dbReference type="PANTHER" id="PTHR32268">
    <property type="entry name" value="HOMOSERINE O-ACETYLTRANSFERASE"/>
    <property type="match status" value="1"/>
</dbReference>
<evidence type="ECO:0000313" key="3">
    <source>
        <dbReference type="EMBL" id="SFO74390.1"/>
    </source>
</evidence>
<feature type="active site" evidence="1">
    <location>
        <position position="313"/>
    </location>
</feature>
<dbReference type="GO" id="GO:0016747">
    <property type="term" value="F:acyltransferase activity, transferring groups other than amino-acyl groups"/>
    <property type="evidence" value="ECO:0007669"/>
    <property type="project" value="InterPro"/>
</dbReference>
<dbReference type="Proteomes" id="UP000198857">
    <property type="component" value="Unassembled WGS sequence"/>
</dbReference>
<dbReference type="PANTHER" id="PTHR32268:SF15">
    <property type="entry name" value="HOMOSERINE ACETYLTRANSFERASE FAMILY PROTEIN (AFU_ORTHOLOGUE AFUA_1G15350)"/>
    <property type="match status" value="1"/>
</dbReference>
<organism evidence="3 4">
    <name type="scientific">Geodermatophilus dictyosporus</name>
    <dbReference type="NCBI Taxonomy" id="1523247"/>
    <lineage>
        <taxon>Bacteria</taxon>
        <taxon>Bacillati</taxon>
        <taxon>Actinomycetota</taxon>
        <taxon>Actinomycetes</taxon>
        <taxon>Geodermatophilales</taxon>
        <taxon>Geodermatophilaceae</taxon>
        <taxon>Geodermatophilus</taxon>
    </lineage>
</organism>